<dbReference type="RefSeq" id="WP_135069277.1">
    <property type="nucleotide sequence ID" value="NZ_CP038266.1"/>
</dbReference>
<keyword evidence="2" id="KW-1185">Reference proteome</keyword>
<evidence type="ECO:0000313" key="2">
    <source>
        <dbReference type="Proteomes" id="UP000295748"/>
    </source>
</evidence>
<accession>A0ABX5SV45</accession>
<reference evidence="1 2" key="1">
    <citation type="submission" date="2019-03" db="EMBL/GenBank/DDBJ databases">
        <authorList>
            <person name="Dong K."/>
        </authorList>
    </citation>
    <scope>NUCLEOTIDE SEQUENCE [LARGE SCALE GENOMIC DNA]</scope>
    <source>
        <strain evidence="2">dk512</strain>
    </source>
</reference>
<proteinExistence type="predicted"/>
<evidence type="ECO:0000313" key="1">
    <source>
        <dbReference type="EMBL" id="QBR90060.1"/>
    </source>
</evidence>
<protein>
    <submittedName>
        <fullName evidence="1">Uncharacterized protein</fullName>
    </submittedName>
</protein>
<sequence>MGTNRRYAAHFDRLMDERIIQRVADTAGPLQTLSSEELELEREPFTRDPQPKPVRAWVRFGDTPVLVDAEACSWTRHAAAIRFTVAGREYKTWVWASAVREAPQRPSP</sequence>
<gene>
    <name evidence="1" type="ORF">E4K62_16045</name>
</gene>
<dbReference type="EMBL" id="CP038266">
    <property type="protein sequence ID" value="QBR90060.1"/>
    <property type="molecule type" value="Genomic_DNA"/>
</dbReference>
<organism evidence="1 2">
    <name type="scientific">Microbacterium wangchenii</name>
    <dbReference type="NCBI Taxonomy" id="2541726"/>
    <lineage>
        <taxon>Bacteria</taxon>
        <taxon>Bacillati</taxon>
        <taxon>Actinomycetota</taxon>
        <taxon>Actinomycetes</taxon>
        <taxon>Micrococcales</taxon>
        <taxon>Microbacteriaceae</taxon>
        <taxon>Microbacterium</taxon>
    </lineage>
</organism>
<dbReference type="Proteomes" id="UP000295748">
    <property type="component" value="Chromosome"/>
</dbReference>
<name>A0ABX5SV45_9MICO</name>